<dbReference type="AlphaFoldDB" id="A0A284VL42"/>
<gene>
    <name evidence="1" type="ORF">MNV_150012</name>
</gene>
<evidence type="ECO:0000313" key="2">
    <source>
        <dbReference type="Proteomes" id="UP000218615"/>
    </source>
</evidence>
<evidence type="ECO:0008006" key="3">
    <source>
        <dbReference type="Google" id="ProtNLM"/>
    </source>
</evidence>
<name>A0A284VL42_9EURY</name>
<dbReference type="EMBL" id="FZMP01000057">
    <property type="protein sequence ID" value="SNQ59984.1"/>
    <property type="molecule type" value="Genomic_DNA"/>
</dbReference>
<sequence>MVGTSKQMSQESGEKKDVFRIWADSYVAVSRMWEDSYTNLYKPWIESSGTLLDKAAELTKEASAEKYREFYDEYVRSYQNTFGKLYPVQMGKLDKETLKKLKDSAEESKNLFQSWVNLLEEDISNTEKLSGKELDMEKSREIYSMWQKTYGKIFEDFLTMPTRGATKEVLESYGVLPNIYLRNFSELSRIWRDSYMHLYVPWVDSMMKVSGKMAELSKGNASPEAYREFYSLWMDTYRDMSGRWFGAESFKPSKEVFDSFLKSTDIYLNMYKSWISALEKMSEKTTELTKRTTDPEAFKEFYTTWAKMNEKALEDFFKYMPAVGPMKNMMEPVKNATRMYADMFANMSNAWMRMAPGATATSQV</sequence>
<keyword evidence="2" id="KW-1185">Reference proteome</keyword>
<dbReference type="OrthoDB" id="378266at2157"/>
<organism evidence="1 2">
    <name type="scientific">Candidatus Methanoperedens nitratireducens</name>
    <dbReference type="NCBI Taxonomy" id="1392998"/>
    <lineage>
        <taxon>Archaea</taxon>
        <taxon>Methanobacteriati</taxon>
        <taxon>Methanobacteriota</taxon>
        <taxon>Stenosarchaea group</taxon>
        <taxon>Methanomicrobia</taxon>
        <taxon>Methanosarcinales</taxon>
        <taxon>ANME-2 cluster</taxon>
        <taxon>Candidatus Methanoperedentaceae</taxon>
        <taxon>Candidatus Methanoperedens</taxon>
    </lineage>
</organism>
<proteinExistence type="predicted"/>
<protein>
    <recommendedName>
        <fullName evidence="3">Poly(3-hydroxyalkanoate) polymerase subunit PhaE</fullName>
    </recommendedName>
</protein>
<dbReference type="RefSeq" id="WP_096204269.1">
    <property type="nucleotide sequence ID" value="NZ_FZMP01000057.1"/>
</dbReference>
<evidence type="ECO:0000313" key="1">
    <source>
        <dbReference type="EMBL" id="SNQ59984.1"/>
    </source>
</evidence>
<accession>A0A284VL42</accession>
<reference evidence="2" key="1">
    <citation type="submission" date="2017-06" db="EMBL/GenBank/DDBJ databases">
        <authorList>
            <person name="Cremers G."/>
        </authorList>
    </citation>
    <scope>NUCLEOTIDE SEQUENCE [LARGE SCALE GENOMIC DNA]</scope>
</reference>
<dbReference type="Proteomes" id="UP000218615">
    <property type="component" value="Unassembled WGS sequence"/>
</dbReference>